<gene>
    <name evidence="1" type="ORF">GUJ93_ZPchr0012g21213</name>
</gene>
<proteinExistence type="predicted"/>
<reference evidence="1" key="1">
    <citation type="journal article" date="2021" name="bioRxiv">
        <title>Whole Genome Assembly and Annotation of Northern Wild Rice, Zizania palustris L., Supports a Whole Genome Duplication in the Zizania Genus.</title>
        <authorList>
            <person name="Haas M."/>
            <person name="Kono T."/>
            <person name="Macchietto M."/>
            <person name="Millas R."/>
            <person name="McGilp L."/>
            <person name="Shao M."/>
            <person name="Duquette J."/>
            <person name="Hirsch C.N."/>
            <person name="Kimball J."/>
        </authorList>
    </citation>
    <scope>NUCLEOTIDE SEQUENCE</scope>
    <source>
        <tissue evidence="1">Fresh leaf tissue</tissue>
    </source>
</reference>
<protein>
    <submittedName>
        <fullName evidence="1">Uncharacterized protein</fullName>
    </submittedName>
</protein>
<accession>A0A8J5WJI3</accession>
<comment type="caution">
    <text evidence="1">The sequence shown here is derived from an EMBL/GenBank/DDBJ whole genome shotgun (WGS) entry which is preliminary data.</text>
</comment>
<name>A0A8J5WJI3_ZIZPA</name>
<keyword evidence="2" id="KW-1185">Reference proteome</keyword>
<evidence type="ECO:0000313" key="1">
    <source>
        <dbReference type="EMBL" id="KAG8092430.1"/>
    </source>
</evidence>
<reference evidence="1" key="2">
    <citation type="submission" date="2021-02" db="EMBL/GenBank/DDBJ databases">
        <authorList>
            <person name="Kimball J.A."/>
            <person name="Haas M.W."/>
            <person name="Macchietto M."/>
            <person name="Kono T."/>
            <person name="Duquette J."/>
            <person name="Shao M."/>
        </authorList>
    </citation>
    <scope>NUCLEOTIDE SEQUENCE</scope>
    <source>
        <tissue evidence="1">Fresh leaf tissue</tissue>
    </source>
</reference>
<dbReference type="EMBL" id="JAAALK010000080">
    <property type="protein sequence ID" value="KAG8092430.1"/>
    <property type="molecule type" value="Genomic_DNA"/>
</dbReference>
<organism evidence="1 2">
    <name type="scientific">Zizania palustris</name>
    <name type="common">Northern wild rice</name>
    <dbReference type="NCBI Taxonomy" id="103762"/>
    <lineage>
        <taxon>Eukaryota</taxon>
        <taxon>Viridiplantae</taxon>
        <taxon>Streptophyta</taxon>
        <taxon>Embryophyta</taxon>
        <taxon>Tracheophyta</taxon>
        <taxon>Spermatophyta</taxon>
        <taxon>Magnoliopsida</taxon>
        <taxon>Liliopsida</taxon>
        <taxon>Poales</taxon>
        <taxon>Poaceae</taxon>
        <taxon>BOP clade</taxon>
        <taxon>Oryzoideae</taxon>
        <taxon>Oryzeae</taxon>
        <taxon>Zizaniinae</taxon>
        <taxon>Zizania</taxon>
    </lineage>
</organism>
<evidence type="ECO:0000313" key="2">
    <source>
        <dbReference type="Proteomes" id="UP000729402"/>
    </source>
</evidence>
<dbReference type="AlphaFoldDB" id="A0A8J5WJI3"/>
<sequence length="99" mass="11358">MDLTRLEFKELKLLYVSDQIFRSICKGNIMNSPTSPHFLVASFGSRRGAHGFHQNSIFAAISELEIDRFPDLRPSFGCEIAGFWARSSAEGYPRKRFRE</sequence>
<dbReference type="Proteomes" id="UP000729402">
    <property type="component" value="Unassembled WGS sequence"/>
</dbReference>